<dbReference type="AlphaFoldDB" id="A0A087SNM5"/>
<reference evidence="2 4" key="1">
    <citation type="journal article" date="2014" name="BMC Genomics">
        <title>Oil accumulation mechanisms of the oleaginous microalga Chlorella protothecoides revealed through its genome, transcriptomes, and proteomes.</title>
        <authorList>
            <person name="Gao C."/>
            <person name="Wang Y."/>
            <person name="Shen Y."/>
            <person name="Yan D."/>
            <person name="He X."/>
            <person name="Dai J."/>
            <person name="Wu Q."/>
        </authorList>
    </citation>
    <scope>NUCLEOTIDE SEQUENCE [LARGE SCALE GENOMIC DNA]</scope>
    <source>
        <strain evidence="2 4">0710</strain>
    </source>
</reference>
<gene>
    <name evidence="3" type="ORF">APUTEX25_003732</name>
    <name evidence="2" type="ORF">F751_4599</name>
</gene>
<dbReference type="Proteomes" id="UP000028924">
    <property type="component" value="Unassembled WGS sequence"/>
</dbReference>
<name>A0A087SNM5_AUXPR</name>
<evidence type="ECO:0000256" key="1">
    <source>
        <dbReference type="SAM" id="MobiDB-lite"/>
    </source>
</evidence>
<proteinExistence type="predicted"/>
<dbReference type="EMBL" id="QOKY01000127">
    <property type="protein sequence ID" value="RMZ57489.1"/>
    <property type="molecule type" value="Genomic_DNA"/>
</dbReference>
<sequence>MIGNLEALGAAVSPSRSAKNALSRVDKGHISCELDVWPTEVGTPLGEASPSSTVPQSPHDSDAKEDQEVPGVSGSSAEWSIQPNMISSSTTHSTDPAGELAAALSERNALRSQLADAETDFGEAGNRIFLLKARLAEEKLALDDDLDALKYQGANHAQLEKLVSHTTACLEDAKAELVAVHSMLAAAQHARGEALAAAAPDPGAGVGGTRREVERYRRIFSYAAAKQRLVTVVKAIVPVKKPVCPPSPAHDATPAQTKRFSWSRLSCFRKPLLQA</sequence>
<evidence type="ECO:0000313" key="2">
    <source>
        <dbReference type="EMBL" id="KFM27329.1"/>
    </source>
</evidence>
<dbReference type="GeneID" id="23615990"/>
<evidence type="ECO:0000313" key="3">
    <source>
        <dbReference type="EMBL" id="RMZ57489.1"/>
    </source>
</evidence>
<dbReference type="KEGG" id="apro:F751_4599"/>
<dbReference type="RefSeq" id="XP_011400296.1">
    <property type="nucleotide sequence ID" value="XM_011401994.1"/>
</dbReference>
<keyword evidence="4" id="KW-1185">Reference proteome</keyword>
<dbReference type="EMBL" id="KL662144">
    <property type="protein sequence ID" value="KFM27329.1"/>
    <property type="molecule type" value="Genomic_DNA"/>
</dbReference>
<reference evidence="5" key="2">
    <citation type="journal article" date="2018" name="Algal Res.">
        <title>Characterization of plant carbon substrate utilization by Auxenochlorella protothecoides.</title>
        <authorList>
            <person name="Vogler B.W."/>
            <person name="Starkenburg S.R."/>
            <person name="Sudasinghe N."/>
            <person name="Schambach J.Y."/>
            <person name="Rollin J.A."/>
            <person name="Pattathil S."/>
            <person name="Barry A.N."/>
        </authorList>
    </citation>
    <scope>NUCLEOTIDE SEQUENCE [LARGE SCALE GENOMIC DNA]</scope>
    <source>
        <strain evidence="5">UTEX 25</strain>
    </source>
</reference>
<organism evidence="2 4">
    <name type="scientific">Auxenochlorella protothecoides</name>
    <name type="common">Green microalga</name>
    <name type="synonym">Chlorella protothecoides</name>
    <dbReference type="NCBI Taxonomy" id="3075"/>
    <lineage>
        <taxon>Eukaryota</taxon>
        <taxon>Viridiplantae</taxon>
        <taxon>Chlorophyta</taxon>
        <taxon>core chlorophytes</taxon>
        <taxon>Trebouxiophyceae</taxon>
        <taxon>Chlorellales</taxon>
        <taxon>Chlorellaceae</taxon>
        <taxon>Auxenochlorella</taxon>
    </lineage>
</organism>
<feature type="region of interest" description="Disordered" evidence="1">
    <location>
        <begin position="41"/>
        <end position="81"/>
    </location>
</feature>
<accession>A0A087SNM5</accession>
<reference evidence="3" key="4">
    <citation type="submission" date="2018-11" db="EMBL/GenBank/DDBJ databases">
        <title>Characterization of plant carbon substrate utilization by Auxenochlorella protothecoides.</title>
        <authorList>
            <person name="Vogler B.W."/>
            <person name="Starkenburg S.R."/>
            <person name="Sudasinghe N."/>
            <person name="Schambach J.Y."/>
            <person name="Rollin J.A."/>
            <person name="Pattathil S."/>
            <person name="Barry A.N."/>
        </authorList>
    </citation>
    <scope>NUCLEOTIDE SEQUENCE [LARGE SCALE GENOMIC DNA]</scope>
    <source>
        <strain evidence="3">UTEX 25</strain>
    </source>
</reference>
<feature type="compositionally biased region" description="Polar residues" evidence="1">
    <location>
        <begin position="49"/>
        <end position="58"/>
    </location>
</feature>
<evidence type="ECO:0000313" key="4">
    <source>
        <dbReference type="Proteomes" id="UP000028924"/>
    </source>
</evidence>
<protein>
    <submittedName>
        <fullName evidence="2">Uncharacterized protein</fullName>
    </submittedName>
</protein>
<evidence type="ECO:0000313" key="5">
    <source>
        <dbReference type="Proteomes" id="UP000279271"/>
    </source>
</evidence>
<dbReference type="Proteomes" id="UP000279271">
    <property type="component" value="Unassembled WGS sequence"/>
</dbReference>
<reference evidence="3" key="3">
    <citation type="submission" date="2018-10" db="EMBL/GenBank/DDBJ databases">
        <authorList>
            <person name="Hovde B."/>
            <person name="Zhang X."/>
        </authorList>
    </citation>
    <scope>NUCLEOTIDE SEQUENCE [LARGE SCALE GENOMIC DNA]</scope>
    <source>
        <strain evidence="3">UTEX 25</strain>
    </source>
</reference>